<evidence type="ECO:0000313" key="2">
    <source>
        <dbReference type="EMBL" id="KGJ71016.1"/>
    </source>
</evidence>
<feature type="compositionally biased region" description="Basic and acidic residues" evidence="1">
    <location>
        <begin position="1"/>
        <end position="12"/>
    </location>
</feature>
<evidence type="ECO:0000313" key="3">
    <source>
        <dbReference type="Proteomes" id="UP000024900"/>
    </source>
</evidence>
<dbReference type="EMBL" id="ADOU02000004">
    <property type="protein sequence ID" value="KGJ71016.1"/>
    <property type="molecule type" value="Genomic_DNA"/>
</dbReference>
<organism evidence="2 3">
    <name type="scientific">Bradyrhizobium diazoefficiens SEMIA 5080</name>
    <dbReference type="NCBI Taxonomy" id="754504"/>
    <lineage>
        <taxon>Bacteria</taxon>
        <taxon>Pseudomonadati</taxon>
        <taxon>Pseudomonadota</taxon>
        <taxon>Alphaproteobacteria</taxon>
        <taxon>Hyphomicrobiales</taxon>
        <taxon>Nitrobacteraceae</taxon>
        <taxon>Bradyrhizobium</taxon>
    </lineage>
</organism>
<feature type="region of interest" description="Disordered" evidence="1">
    <location>
        <begin position="1"/>
        <end position="27"/>
    </location>
</feature>
<dbReference type="Proteomes" id="UP000024900">
    <property type="component" value="Unassembled WGS sequence"/>
</dbReference>
<proteinExistence type="predicted"/>
<comment type="caution">
    <text evidence="2">The sequence shown here is derived from an EMBL/GenBank/DDBJ whole genome shotgun (WGS) entry which is preliminary data.</text>
</comment>
<sequence length="95" mass="10324">MMLFASERERRAAGSRTAARHAAAGEHRHRLACDRQQLWSALPANSPPAEQLRIRSLMSENGAIFSGGVEADRLDFNAGAEVTIGIAARRGRLIV</sequence>
<accession>A0A837CNT6</accession>
<dbReference type="AlphaFoldDB" id="A0A837CNT6"/>
<evidence type="ECO:0000256" key="1">
    <source>
        <dbReference type="SAM" id="MobiDB-lite"/>
    </source>
</evidence>
<dbReference type="RefSeq" id="WP_074076842.1">
    <property type="nucleotide sequence ID" value="NZ_ADOU02000004.1"/>
</dbReference>
<reference evidence="2 3" key="1">
    <citation type="journal article" date="2014" name="BMC Genomics">
        <title>Comparative genomics of Bradyrhizobium japonicum CPAC 15 and Bradyrhizobium diazoefficiens CPAC 7: elite model strains for understanding symbiotic performance with soybean.</title>
        <authorList>
            <person name="Siqueira A.F."/>
            <person name="Ormeno-Orrillo E."/>
            <person name="Souza R.C."/>
            <person name="Rodrigues E.P."/>
            <person name="Almeida L.G."/>
            <person name="Barcellos F.G."/>
            <person name="Batista J.S."/>
            <person name="Nakatami A.S."/>
            <person name="Martinez-Romero E."/>
            <person name="Vasconcelos A.T."/>
            <person name="Hungria M."/>
        </authorList>
    </citation>
    <scope>NUCLEOTIDE SEQUENCE [LARGE SCALE GENOMIC DNA]</scope>
    <source>
        <strain evidence="2 3">SEMIA 5080</strain>
    </source>
</reference>
<gene>
    <name evidence="2" type="ORF">BJA5080_06342</name>
</gene>
<name>A0A837CNT6_9BRAD</name>
<protein>
    <submittedName>
        <fullName evidence="2">Uncharacterized protein</fullName>
    </submittedName>
</protein>